<evidence type="ECO:0000313" key="8">
    <source>
        <dbReference type="Proteomes" id="UP000233524"/>
    </source>
</evidence>
<dbReference type="GO" id="GO:0005737">
    <property type="term" value="C:cytoplasm"/>
    <property type="evidence" value="ECO:0007669"/>
    <property type="project" value="TreeGrafter"/>
</dbReference>
<evidence type="ECO:0000256" key="4">
    <source>
        <dbReference type="PROSITE-ProRule" id="PRU00175"/>
    </source>
</evidence>
<evidence type="ECO:0000256" key="5">
    <source>
        <dbReference type="SAM" id="MobiDB-lite"/>
    </source>
</evidence>
<dbReference type="InterPro" id="IPR013083">
    <property type="entry name" value="Znf_RING/FYVE/PHD"/>
</dbReference>
<feature type="compositionally biased region" description="Polar residues" evidence="5">
    <location>
        <begin position="1"/>
        <end position="14"/>
    </location>
</feature>
<protein>
    <recommendedName>
        <fullName evidence="6">RING-type domain-containing protein</fullName>
    </recommendedName>
</protein>
<dbReference type="PANTHER" id="PTHR15710:SF243">
    <property type="entry name" value="E3 UBIQUITIN-PROTEIN LIGASE PRAJA-2 ISOFORM X1"/>
    <property type="match status" value="1"/>
</dbReference>
<keyword evidence="1" id="KW-0479">Metal-binding</keyword>
<evidence type="ECO:0000256" key="3">
    <source>
        <dbReference type="ARBA" id="ARBA00022833"/>
    </source>
</evidence>
<feature type="region of interest" description="Disordered" evidence="5">
    <location>
        <begin position="1"/>
        <end position="32"/>
    </location>
</feature>
<evidence type="ECO:0000256" key="2">
    <source>
        <dbReference type="ARBA" id="ARBA00022771"/>
    </source>
</evidence>
<dbReference type="PANTHER" id="PTHR15710">
    <property type="entry name" value="E3 UBIQUITIN-PROTEIN LIGASE PRAJA"/>
    <property type="match status" value="1"/>
</dbReference>
<dbReference type="PROSITE" id="PS50089">
    <property type="entry name" value="ZF_RING_2"/>
    <property type="match status" value="1"/>
</dbReference>
<dbReference type="InterPro" id="IPR001841">
    <property type="entry name" value="Znf_RING"/>
</dbReference>
<dbReference type="Gene3D" id="3.30.40.10">
    <property type="entry name" value="Zinc/RING finger domain, C3HC4 (zinc finger)"/>
    <property type="match status" value="1"/>
</dbReference>
<evidence type="ECO:0000259" key="6">
    <source>
        <dbReference type="PROSITE" id="PS50089"/>
    </source>
</evidence>
<dbReference type="SUPFAM" id="SSF57850">
    <property type="entry name" value="RING/U-box"/>
    <property type="match status" value="1"/>
</dbReference>
<dbReference type="GO" id="GO:0061630">
    <property type="term" value="F:ubiquitin protein ligase activity"/>
    <property type="evidence" value="ECO:0007669"/>
    <property type="project" value="TreeGrafter"/>
</dbReference>
<accession>A0A2N3NGH0</accession>
<keyword evidence="2 4" id="KW-0863">Zinc-finger</keyword>
<evidence type="ECO:0000313" key="7">
    <source>
        <dbReference type="EMBL" id="PKS11518.1"/>
    </source>
</evidence>
<name>A0A2N3NGH0_9PEZI</name>
<dbReference type="OrthoDB" id="8062037at2759"/>
<reference evidence="7 8" key="1">
    <citation type="journal article" date="2017" name="G3 (Bethesda)">
        <title>First Draft Genome Sequence of the Pathogenic Fungus Lomentospora prolificans (Formerly Scedosporium prolificans).</title>
        <authorList>
            <person name="Luo R."/>
            <person name="Zimin A."/>
            <person name="Workman R."/>
            <person name="Fan Y."/>
            <person name="Pertea G."/>
            <person name="Grossman N."/>
            <person name="Wear M.P."/>
            <person name="Jia B."/>
            <person name="Miller H."/>
            <person name="Casadevall A."/>
            <person name="Timp W."/>
            <person name="Zhang S.X."/>
            <person name="Salzberg S.L."/>
        </authorList>
    </citation>
    <scope>NUCLEOTIDE SEQUENCE [LARGE SCALE GENOMIC DNA]</scope>
    <source>
        <strain evidence="7 8">JHH-5317</strain>
    </source>
</reference>
<dbReference type="STRING" id="41688.A0A2N3NGH0"/>
<evidence type="ECO:0000256" key="1">
    <source>
        <dbReference type="ARBA" id="ARBA00022723"/>
    </source>
</evidence>
<feature type="non-terminal residue" evidence="7">
    <location>
        <position position="1"/>
    </location>
</feature>
<dbReference type="AlphaFoldDB" id="A0A2N3NGH0"/>
<dbReference type="InParanoid" id="A0A2N3NGH0"/>
<keyword evidence="3" id="KW-0862">Zinc</keyword>
<dbReference type="EMBL" id="NLAX01000008">
    <property type="protein sequence ID" value="PKS11518.1"/>
    <property type="molecule type" value="Genomic_DNA"/>
</dbReference>
<dbReference type="VEuPathDB" id="FungiDB:jhhlp_003283"/>
<dbReference type="GO" id="GO:0016567">
    <property type="term" value="P:protein ubiquitination"/>
    <property type="evidence" value="ECO:0007669"/>
    <property type="project" value="TreeGrafter"/>
</dbReference>
<dbReference type="GO" id="GO:0008270">
    <property type="term" value="F:zinc ion binding"/>
    <property type="evidence" value="ECO:0007669"/>
    <property type="project" value="UniProtKB-KW"/>
</dbReference>
<feature type="domain" description="RING-type" evidence="6">
    <location>
        <begin position="144"/>
        <end position="189"/>
    </location>
</feature>
<comment type="caution">
    <text evidence="7">The sequence shown here is derived from an EMBL/GenBank/DDBJ whole genome shotgun (WGS) entry which is preliminary data.</text>
</comment>
<organism evidence="7 8">
    <name type="scientific">Lomentospora prolificans</name>
    <dbReference type="NCBI Taxonomy" id="41688"/>
    <lineage>
        <taxon>Eukaryota</taxon>
        <taxon>Fungi</taxon>
        <taxon>Dikarya</taxon>
        <taxon>Ascomycota</taxon>
        <taxon>Pezizomycotina</taxon>
        <taxon>Sordariomycetes</taxon>
        <taxon>Hypocreomycetidae</taxon>
        <taxon>Microascales</taxon>
        <taxon>Microascaceae</taxon>
        <taxon>Lomentospora</taxon>
    </lineage>
</organism>
<dbReference type="Pfam" id="PF13639">
    <property type="entry name" value="zf-RING_2"/>
    <property type="match status" value="1"/>
</dbReference>
<dbReference type="Proteomes" id="UP000233524">
    <property type="component" value="Unassembled WGS sequence"/>
</dbReference>
<proteinExistence type="predicted"/>
<sequence length="215" mass="24194">NSATNRQQRMSTQYEIEHGIKPKPPSSTSTRRVDMSTFHSFLDQISTTANPTPSSTISTGPHNNPHATPTPVDVARLLRLVQEQMETLATTAPTPDNRDFLTRLVASLEEDILDPPSDVQGVRQDFLDSLDRVPRKNLAKDDTCPICAERHLDDKYCLVVELPCHKSHRFDLECVGPWLQSKGCCPLCRKDFTKKKEVVVEDSEDEDEDPMGMFS</sequence>
<feature type="compositionally biased region" description="Polar residues" evidence="5">
    <location>
        <begin position="45"/>
        <end position="67"/>
    </location>
</feature>
<gene>
    <name evidence="7" type="ORF">jhhlp_003283</name>
</gene>
<keyword evidence="8" id="KW-1185">Reference proteome</keyword>
<feature type="region of interest" description="Disordered" evidence="5">
    <location>
        <begin position="45"/>
        <end position="68"/>
    </location>
</feature>